<sequence length="318" mass="33831">MKKLLALLIALMTVLLCSCSSGGETIRLGAAGTGGIYNEAANSIKSIADADGTLKIETKTTAGSAANVRLLSQNYLDAAIVQSDIAHDALNGENNFEKSGSLEGYSAVAGMFTEACHIVVRKDSDINSVDDLLGKTVSIGEEESGSELNAKQILSAYGLNSKMVKEKNLNYADAAKQLENGEIDAAFFTLGLNATVVEELSKQCDIKLIGIDDAAVKKLKNTYSYVDCKIPKNTYNGQSDEVGTVAVKAVMIVNDRLSDEQVKKLTQLVFDNAQELQLTVSADVDITLEKAVEGVKIPFHKGAAEYYSEKGITVKTAG</sequence>
<keyword evidence="1" id="KW-0732">Signal</keyword>
<keyword evidence="2" id="KW-0675">Receptor</keyword>
<name>A0A2N0UWR0_9FIRM</name>
<evidence type="ECO:0000313" key="2">
    <source>
        <dbReference type="EMBL" id="PKD31416.1"/>
    </source>
</evidence>
<dbReference type="CDD" id="cd13567">
    <property type="entry name" value="PBP2_TtGluBP"/>
    <property type="match status" value="1"/>
</dbReference>
<dbReference type="Gene3D" id="3.40.190.10">
    <property type="entry name" value="Periplasmic binding protein-like II"/>
    <property type="match status" value="2"/>
</dbReference>
<dbReference type="PROSITE" id="PS51257">
    <property type="entry name" value="PROKAR_LIPOPROTEIN"/>
    <property type="match status" value="1"/>
</dbReference>
<dbReference type="PANTHER" id="PTHR42941">
    <property type="entry name" value="SLL1037 PROTEIN"/>
    <property type="match status" value="1"/>
</dbReference>
<accession>A0A2N0UWR0</accession>
<dbReference type="InterPro" id="IPR011852">
    <property type="entry name" value="TRAP_TAXI"/>
</dbReference>
<feature type="signal peptide" evidence="1">
    <location>
        <begin position="1"/>
        <end position="22"/>
    </location>
</feature>
<organism evidence="2 3">
    <name type="scientific">Ruminococcus bromii</name>
    <dbReference type="NCBI Taxonomy" id="40518"/>
    <lineage>
        <taxon>Bacteria</taxon>
        <taxon>Bacillati</taxon>
        <taxon>Bacillota</taxon>
        <taxon>Clostridia</taxon>
        <taxon>Eubacteriales</taxon>
        <taxon>Oscillospiraceae</taxon>
        <taxon>Ruminococcus</taxon>
    </lineage>
</organism>
<gene>
    <name evidence="2" type="ORF">RBATCC27255_00796</name>
</gene>
<dbReference type="EMBL" id="NNSR01000039">
    <property type="protein sequence ID" value="PKD31416.1"/>
    <property type="molecule type" value="Genomic_DNA"/>
</dbReference>
<evidence type="ECO:0000313" key="3">
    <source>
        <dbReference type="Proteomes" id="UP000233425"/>
    </source>
</evidence>
<feature type="chain" id="PRO_5015007043" evidence="1">
    <location>
        <begin position="23"/>
        <end position="318"/>
    </location>
</feature>
<dbReference type="PANTHER" id="PTHR42941:SF1">
    <property type="entry name" value="SLL1037 PROTEIN"/>
    <property type="match status" value="1"/>
</dbReference>
<dbReference type="NCBIfam" id="TIGR02122">
    <property type="entry name" value="TRAP_TAXI"/>
    <property type="match status" value="1"/>
</dbReference>
<protein>
    <submittedName>
        <fullName evidence="2">TRAP transporter solute receptor, TAXI family</fullName>
    </submittedName>
</protein>
<dbReference type="Proteomes" id="UP000233425">
    <property type="component" value="Unassembled WGS sequence"/>
</dbReference>
<keyword evidence="3" id="KW-1185">Reference proteome</keyword>
<proteinExistence type="predicted"/>
<dbReference type="SUPFAM" id="SSF53850">
    <property type="entry name" value="Periplasmic binding protein-like II"/>
    <property type="match status" value="1"/>
</dbReference>
<dbReference type="Pfam" id="PF16868">
    <property type="entry name" value="NMT1_3"/>
    <property type="match status" value="1"/>
</dbReference>
<dbReference type="RefSeq" id="WP_101028859.1">
    <property type="nucleotide sequence ID" value="NZ_CABMMZ010000039.1"/>
</dbReference>
<comment type="caution">
    <text evidence="2">The sequence shown here is derived from an EMBL/GenBank/DDBJ whole genome shotgun (WGS) entry which is preliminary data.</text>
</comment>
<reference evidence="2" key="1">
    <citation type="journal article" date="2018" name="Environ. Microbiol.">
        <title>Sporulation capability and amylosome conservation among diverse human colonic and rumen isolates of the keystone starch-degrader Ruminococcus bromii.</title>
        <authorList>
            <person name="Mukhopadhya I."/>
            <person name="Morais S."/>
            <person name="Laverde-Gomez J."/>
            <person name="Sheridan P.O."/>
            <person name="Walker A.W."/>
            <person name="Kelly W."/>
            <person name="Klieve A.V."/>
            <person name="Ouwerkerk D."/>
            <person name="Duncan S.H."/>
            <person name="Louis P."/>
            <person name="Koropatkin N."/>
            <person name="Cockburn D."/>
            <person name="Kibler R."/>
            <person name="Cooper P.J."/>
            <person name="Sandoval C."/>
            <person name="Crost E."/>
            <person name="Juge N."/>
            <person name="Bayer E.A."/>
            <person name="Flint H.J."/>
        </authorList>
    </citation>
    <scope>NUCLEOTIDE SEQUENCE [LARGE SCALE GENOMIC DNA]</scope>
    <source>
        <strain evidence="2">ATCC 27255</strain>
    </source>
</reference>
<dbReference type="AlphaFoldDB" id="A0A2N0UWR0"/>
<evidence type="ECO:0000256" key="1">
    <source>
        <dbReference type="SAM" id="SignalP"/>
    </source>
</evidence>